<gene>
    <name evidence="3" type="ORF">EDC24_0879</name>
</gene>
<keyword evidence="3" id="KW-0966">Cell projection</keyword>
<accession>A0A3N5C8V4</accession>
<dbReference type="RefSeq" id="WP_124220034.1">
    <property type="nucleotide sequence ID" value="NZ_RKRF01000007.1"/>
</dbReference>
<evidence type="ECO:0000313" key="4">
    <source>
        <dbReference type="Proteomes" id="UP000276443"/>
    </source>
</evidence>
<sequence>MSMALNPLMFMTKNQMPNMNTGKAQSSNSSNAFQQVIGEVLGQSSQSEVDEGLIKQISEELTQLLSSLKQGDLEGLPDDFLQSILSDLSQLTEELNVDRQQALMEVMQSINFDDLELQGQQEGLQLFGTYLLNGLTEQPSNNQQPLSNLQMLNSNHHQGKQMLAKILQTLMKEQTSKTTTTNTALDQFKLSSEDQRLPKEWVQKWNSLLTKLGEGSVNKGNGQQLNSNFVNAIKQMVFNTNQPLQEFRVTLPKQTDQQPNRLNMNMTGNHSDLNHQNQQMSRQEQLVVHMTRPNQSTSQTSNQQQMIEQLQKIIQSTRFAQSGGTKQLSIQLKPANLGEMQMKFLQMDGQMTVKITVASQAAKEMLEGNLQQLRHMFSPNQVSIERQVEQPDSDYTQQFMDDDSGDEQTSEQDGQSDQSDQQDQPDKSFKDYLFEEEV</sequence>
<feature type="compositionally biased region" description="Low complexity" evidence="1">
    <location>
        <begin position="411"/>
        <end position="422"/>
    </location>
</feature>
<keyword evidence="3" id="KW-0282">Flagellum</keyword>
<dbReference type="AlphaFoldDB" id="A0A3N5C8V4"/>
<dbReference type="Gene3D" id="3.30.750.140">
    <property type="match status" value="1"/>
</dbReference>
<keyword evidence="3" id="KW-0969">Cilium</keyword>
<organism evidence="3 4">
    <name type="scientific">Aquisalibacillus elongatus</name>
    <dbReference type="NCBI Taxonomy" id="485577"/>
    <lineage>
        <taxon>Bacteria</taxon>
        <taxon>Bacillati</taxon>
        <taxon>Bacillota</taxon>
        <taxon>Bacilli</taxon>
        <taxon>Bacillales</taxon>
        <taxon>Bacillaceae</taxon>
        <taxon>Aquisalibacillus</taxon>
    </lineage>
</organism>
<proteinExistence type="predicted"/>
<feature type="domain" description="Flagellar hook-length control protein-like C-terminal" evidence="2">
    <location>
        <begin position="320"/>
        <end position="387"/>
    </location>
</feature>
<feature type="region of interest" description="Disordered" evidence="1">
    <location>
        <begin position="390"/>
        <end position="438"/>
    </location>
</feature>
<reference evidence="3 4" key="1">
    <citation type="submission" date="2018-11" db="EMBL/GenBank/DDBJ databases">
        <title>Genomic Encyclopedia of Type Strains, Phase IV (KMG-IV): sequencing the most valuable type-strain genomes for metagenomic binning, comparative biology and taxonomic classification.</title>
        <authorList>
            <person name="Goeker M."/>
        </authorList>
    </citation>
    <scope>NUCLEOTIDE SEQUENCE [LARGE SCALE GENOMIC DNA]</scope>
    <source>
        <strain evidence="3 4">DSM 18090</strain>
    </source>
</reference>
<feature type="compositionally biased region" description="Acidic residues" evidence="1">
    <location>
        <begin position="400"/>
        <end position="410"/>
    </location>
</feature>
<name>A0A3N5C8V4_9BACI</name>
<dbReference type="InterPro" id="IPR038610">
    <property type="entry name" value="FliK-like_C_sf"/>
</dbReference>
<evidence type="ECO:0000259" key="2">
    <source>
        <dbReference type="Pfam" id="PF02120"/>
    </source>
</evidence>
<dbReference type="InterPro" id="IPR021136">
    <property type="entry name" value="Flagellar_hook_control-like_C"/>
</dbReference>
<feature type="compositionally biased region" description="Basic and acidic residues" evidence="1">
    <location>
        <begin position="424"/>
        <end position="438"/>
    </location>
</feature>
<protein>
    <submittedName>
        <fullName evidence="3">Flagellar hook-length control protein FliK</fullName>
    </submittedName>
</protein>
<dbReference type="OrthoDB" id="2968951at2"/>
<dbReference type="CDD" id="cd17470">
    <property type="entry name" value="T3SS_Flik_C"/>
    <property type="match status" value="1"/>
</dbReference>
<evidence type="ECO:0000256" key="1">
    <source>
        <dbReference type="SAM" id="MobiDB-lite"/>
    </source>
</evidence>
<comment type="caution">
    <text evidence="3">The sequence shown here is derived from an EMBL/GenBank/DDBJ whole genome shotgun (WGS) entry which is preliminary data.</text>
</comment>
<dbReference type="EMBL" id="RKRF01000007">
    <property type="protein sequence ID" value="RPF55992.1"/>
    <property type="molecule type" value="Genomic_DNA"/>
</dbReference>
<dbReference type="Proteomes" id="UP000276443">
    <property type="component" value="Unassembled WGS sequence"/>
</dbReference>
<keyword evidence="4" id="KW-1185">Reference proteome</keyword>
<dbReference type="Pfam" id="PF02120">
    <property type="entry name" value="Flg_hook"/>
    <property type="match status" value="1"/>
</dbReference>
<evidence type="ECO:0000313" key="3">
    <source>
        <dbReference type="EMBL" id="RPF55992.1"/>
    </source>
</evidence>